<dbReference type="InterPro" id="IPR046461">
    <property type="entry name" value="TerL_ATPase"/>
</dbReference>
<feature type="domain" description="Terminase large subunit-like endonuclease" evidence="2">
    <location>
        <begin position="279"/>
        <end position="579"/>
    </location>
</feature>
<protein>
    <submittedName>
        <fullName evidence="3">Terminase large subunit</fullName>
    </submittedName>
</protein>
<feature type="domain" description="Terminase large subunit-like ATPase" evidence="1">
    <location>
        <begin position="85"/>
        <end position="271"/>
    </location>
</feature>
<dbReference type="Pfam" id="PF03354">
    <property type="entry name" value="TerL_ATPase"/>
    <property type="match status" value="1"/>
</dbReference>
<dbReference type="PANTHER" id="PTHR41287">
    <property type="match status" value="1"/>
</dbReference>
<dbReference type="Gene3D" id="3.40.50.300">
    <property type="entry name" value="P-loop containing nucleotide triphosphate hydrolases"/>
    <property type="match status" value="1"/>
</dbReference>
<dbReference type="InterPro" id="IPR005021">
    <property type="entry name" value="Terminase_largesu-like"/>
</dbReference>
<evidence type="ECO:0000259" key="2">
    <source>
        <dbReference type="Pfam" id="PF20441"/>
    </source>
</evidence>
<keyword evidence="4" id="KW-1185">Reference proteome</keyword>
<dbReference type="Pfam" id="PF20441">
    <property type="entry name" value="TerL_nuclease"/>
    <property type="match status" value="1"/>
</dbReference>
<sequence length="607" mass="67549">MPTRSSGRRGKASDPTTAWAEAAVRGDFVVGELVRHAADRHLRDLRDLKDYHWRPELAQRALDFFPSVFTITDGPKAGQPFHLLPYHVFCVGSLMGWVTAEGRWRFRSAYIETGKGQAKSPMMGGLGIYAMGWCGFPRAPVYAIGGDKNTANVLFKDAAAMCRAQIPGYDDGETLESEGHVVLRGEGDNVHKIEHPTSQSFFLPLASGENQSGPRPRLVLADEIHEFRTDSQLVTWRRAITKVAGSAMLLMGSNTPATSQIVGTQYSELYQAIAKGLKRDDTAFSFVARVDEKDRKTVLENEACWIKALPALGITYPIANIREEVVTAKTKPSEASSIKRLYFGIPTGAVDFWIAEDKWAAVQKVISADELERLKNCRCWLSLDLSKKNDLTALTATWLDEDGKLWQKTYYFTVEDRLKERASADNAPYEEWVEEGWLTATPGTTIDYTYVAAKVSEICAGHNVVELVFDPAKMADFETACENIGFEVWRFEGKDKPAGRGLMLVKHMQGPRVKFEDRQLCMPRSIERFEDRILDQQIVIDASPITYWCASNAHIAEDGLKNRWFDKKKSRGRIDGLVTSAMGAGAADNVELGGGPSVYEGRGARVL</sequence>
<dbReference type="InterPro" id="IPR046462">
    <property type="entry name" value="TerL_nuclease"/>
</dbReference>
<dbReference type="InterPro" id="IPR027417">
    <property type="entry name" value="P-loop_NTPase"/>
</dbReference>
<gene>
    <name evidence="3" type="ORF">ACFQ24_02085</name>
</gene>
<evidence type="ECO:0000313" key="3">
    <source>
        <dbReference type="EMBL" id="MFD1103708.1"/>
    </source>
</evidence>
<evidence type="ECO:0000313" key="4">
    <source>
        <dbReference type="Proteomes" id="UP001597203"/>
    </source>
</evidence>
<dbReference type="RefSeq" id="WP_380908725.1">
    <property type="nucleotide sequence ID" value="NZ_JBHTLS010000009.1"/>
</dbReference>
<name>A0ABW3NXA8_9SPHN</name>
<comment type="caution">
    <text evidence="3">The sequence shown here is derived from an EMBL/GenBank/DDBJ whole genome shotgun (WGS) entry which is preliminary data.</text>
</comment>
<reference evidence="4" key="1">
    <citation type="journal article" date="2019" name="Int. J. Syst. Evol. Microbiol.">
        <title>The Global Catalogue of Microorganisms (GCM) 10K type strain sequencing project: providing services to taxonomists for standard genome sequencing and annotation.</title>
        <authorList>
            <consortium name="The Broad Institute Genomics Platform"/>
            <consortium name="The Broad Institute Genome Sequencing Center for Infectious Disease"/>
            <person name="Wu L."/>
            <person name="Ma J."/>
        </authorList>
    </citation>
    <scope>NUCLEOTIDE SEQUENCE [LARGE SCALE GENOMIC DNA]</scope>
    <source>
        <strain evidence="4">CCUG 54329</strain>
    </source>
</reference>
<proteinExistence type="predicted"/>
<dbReference type="Proteomes" id="UP001597203">
    <property type="component" value="Unassembled WGS sequence"/>
</dbReference>
<evidence type="ECO:0000259" key="1">
    <source>
        <dbReference type="Pfam" id="PF03354"/>
    </source>
</evidence>
<dbReference type="EMBL" id="JBHTLS010000009">
    <property type="protein sequence ID" value="MFD1103708.1"/>
    <property type="molecule type" value="Genomic_DNA"/>
</dbReference>
<organism evidence="3 4">
    <name type="scientific">Sphingobium olei</name>
    <dbReference type="NCBI Taxonomy" id="420955"/>
    <lineage>
        <taxon>Bacteria</taxon>
        <taxon>Pseudomonadati</taxon>
        <taxon>Pseudomonadota</taxon>
        <taxon>Alphaproteobacteria</taxon>
        <taxon>Sphingomonadales</taxon>
        <taxon>Sphingomonadaceae</taxon>
        <taxon>Sphingobium</taxon>
    </lineage>
</organism>
<dbReference type="PANTHER" id="PTHR41287:SF1">
    <property type="entry name" value="PROTEIN YMFN"/>
    <property type="match status" value="1"/>
</dbReference>
<accession>A0ABW3NXA8</accession>